<protein>
    <submittedName>
        <fullName evidence="8">MFS transporter</fullName>
    </submittedName>
</protein>
<dbReference type="InterPro" id="IPR036259">
    <property type="entry name" value="MFS_trans_sf"/>
</dbReference>
<feature type="domain" description="Major facilitator superfamily (MFS) profile" evidence="7">
    <location>
        <begin position="212"/>
        <end position="393"/>
    </location>
</feature>
<comment type="subcellular location">
    <subcellularLocation>
        <location evidence="1">Cell membrane</location>
        <topology evidence="1">Multi-pass membrane protein</topology>
    </subcellularLocation>
</comment>
<keyword evidence="3 6" id="KW-0812">Transmembrane</keyword>
<gene>
    <name evidence="8" type="ORF">FE782_00680</name>
</gene>
<dbReference type="InterPro" id="IPR020846">
    <property type="entry name" value="MFS_dom"/>
</dbReference>
<keyword evidence="2" id="KW-0813">Transport</keyword>
<keyword evidence="5 6" id="KW-0472">Membrane</keyword>
<evidence type="ECO:0000256" key="6">
    <source>
        <dbReference type="SAM" id="Phobius"/>
    </source>
</evidence>
<feature type="transmembrane region" description="Helical" evidence="6">
    <location>
        <begin position="165"/>
        <end position="182"/>
    </location>
</feature>
<dbReference type="Proteomes" id="UP000309676">
    <property type="component" value="Unassembled WGS sequence"/>
</dbReference>
<feature type="transmembrane region" description="Helical" evidence="6">
    <location>
        <begin position="46"/>
        <end position="67"/>
    </location>
</feature>
<dbReference type="PROSITE" id="PS50850">
    <property type="entry name" value="MFS"/>
    <property type="match status" value="1"/>
</dbReference>
<reference evidence="8 9" key="1">
    <citation type="submission" date="2019-05" db="EMBL/GenBank/DDBJ databases">
        <authorList>
            <person name="Narsing Rao M.P."/>
            <person name="Li W.J."/>
        </authorList>
    </citation>
    <scope>NUCLEOTIDE SEQUENCE [LARGE SCALE GENOMIC DNA]</scope>
    <source>
        <strain evidence="8 9">SYSU_K30003</strain>
    </source>
</reference>
<evidence type="ECO:0000256" key="4">
    <source>
        <dbReference type="ARBA" id="ARBA00022989"/>
    </source>
</evidence>
<dbReference type="EMBL" id="VCIW01000001">
    <property type="protein sequence ID" value="TLS54345.1"/>
    <property type="molecule type" value="Genomic_DNA"/>
</dbReference>
<dbReference type="Pfam" id="PF07690">
    <property type="entry name" value="MFS_1"/>
    <property type="match status" value="1"/>
</dbReference>
<evidence type="ECO:0000256" key="1">
    <source>
        <dbReference type="ARBA" id="ARBA00004651"/>
    </source>
</evidence>
<feature type="transmembrane region" description="Helical" evidence="6">
    <location>
        <begin position="213"/>
        <end position="234"/>
    </location>
</feature>
<comment type="caution">
    <text evidence="8">The sequence shown here is derived from an EMBL/GenBank/DDBJ whole genome shotgun (WGS) entry which is preliminary data.</text>
</comment>
<evidence type="ECO:0000313" key="8">
    <source>
        <dbReference type="EMBL" id="TLS54345.1"/>
    </source>
</evidence>
<evidence type="ECO:0000256" key="2">
    <source>
        <dbReference type="ARBA" id="ARBA00022448"/>
    </source>
</evidence>
<organism evidence="8 9">
    <name type="scientific">Paenibacillus antri</name>
    <dbReference type="NCBI Taxonomy" id="2582848"/>
    <lineage>
        <taxon>Bacteria</taxon>
        <taxon>Bacillati</taxon>
        <taxon>Bacillota</taxon>
        <taxon>Bacilli</taxon>
        <taxon>Bacillales</taxon>
        <taxon>Paenibacillaceae</taxon>
        <taxon>Paenibacillus</taxon>
    </lineage>
</organism>
<accession>A0A5R9GPR3</accession>
<evidence type="ECO:0000313" key="9">
    <source>
        <dbReference type="Proteomes" id="UP000309676"/>
    </source>
</evidence>
<dbReference type="GO" id="GO:0022857">
    <property type="term" value="F:transmembrane transporter activity"/>
    <property type="evidence" value="ECO:0007669"/>
    <property type="project" value="InterPro"/>
</dbReference>
<keyword evidence="9" id="KW-1185">Reference proteome</keyword>
<feature type="transmembrane region" description="Helical" evidence="6">
    <location>
        <begin position="303"/>
        <end position="325"/>
    </location>
</feature>
<dbReference type="InterPro" id="IPR052528">
    <property type="entry name" value="Sugar_transport-like"/>
</dbReference>
<feature type="transmembrane region" description="Helical" evidence="6">
    <location>
        <begin position="337"/>
        <end position="358"/>
    </location>
</feature>
<dbReference type="PANTHER" id="PTHR23526">
    <property type="entry name" value="INTEGRAL MEMBRANE TRANSPORT PROTEIN-RELATED"/>
    <property type="match status" value="1"/>
</dbReference>
<sequence length="393" mass="42482">MPLGPDAWNNFRWDFGATVVFSAFNVVFNQFYVPMALQQGATNVQAGMLSAAPAIGLLFSPLWAAWIERMNPKPFVIWPNVVGRALILLPAFFGAPWVFVATALAFHLMMGIQAPAYASLMTRMYPAPLRGRLMGYVRVAMGVLMIPIAYFIGLWTDIAGPSGPLILASLTGLASISMFFGVRTSEPAPVRPPAAKRASLKEQWAVVKENRPLAIFLIATTFSGYGNLFAQPLYQILQVDMLQLTNVEIGYARMTYYVCFIAALLVVGWAVDRYPPERTLTYGIAAFGVAPLLYGLFGNYPAVIAAGGVQGVGEAIWDIGILAYVFRIAPGREAVVFGLHLLLAGIRGSFGPIISAALVDVIPISALLLFAAACGLIGTAIFWRETSKLPQPV</sequence>
<evidence type="ECO:0000256" key="5">
    <source>
        <dbReference type="ARBA" id="ARBA00023136"/>
    </source>
</evidence>
<dbReference type="SUPFAM" id="SSF103473">
    <property type="entry name" value="MFS general substrate transporter"/>
    <property type="match status" value="1"/>
</dbReference>
<dbReference type="Gene3D" id="1.20.1250.20">
    <property type="entry name" value="MFS general substrate transporter like domains"/>
    <property type="match status" value="2"/>
</dbReference>
<dbReference type="PANTHER" id="PTHR23526:SF2">
    <property type="entry name" value="MAJOR FACILITATOR SUPERFAMILY (MFS) PROFILE DOMAIN-CONTAINING PROTEIN"/>
    <property type="match status" value="1"/>
</dbReference>
<dbReference type="OrthoDB" id="2370447at2"/>
<keyword evidence="4 6" id="KW-1133">Transmembrane helix</keyword>
<dbReference type="InterPro" id="IPR011701">
    <property type="entry name" value="MFS"/>
</dbReference>
<dbReference type="AlphaFoldDB" id="A0A5R9GPR3"/>
<feature type="transmembrane region" description="Helical" evidence="6">
    <location>
        <begin position="254"/>
        <end position="272"/>
    </location>
</feature>
<dbReference type="GO" id="GO:0005886">
    <property type="term" value="C:plasma membrane"/>
    <property type="evidence" value="ECO:0007669"/>
    <property type="project" value="UniProtKB-SubCell"/>
</dbReference>
<evidence type="ECO:0000259" key="7">
    <source>
        <dbReference type="PROSITE" id="PS50850"/>
    </source>
</evidence>
<feature type="transmembrane region" description="Helical" evidence="6">
    <location>
        <begin position="15"/>
        <end position="34"/>
    </location>
</feature>
<feature type="transmembrane region" description="Helical" evidence="6">
    <location>
        <begin position="87"/>
        <end position="112"/>
    </location>
</feature>
<name>A0A5R9GPR3_9BACL</name>
<proteinExistence type="predicted"/>
<evidence type="ECO:0000256" key="3">
    <source>
        <dbReference type="ARBA" id="ARBA00022692"/>
    </source>
</evidence>
<feature type="transmembrane region" description="Helical" evidence="6">
    <location>
        <begin position="279"/>
        <end position="297"/>
    </location>
</feature>
<feature type="transmembrane region" description="Helical" evidence="6">
    <location>
        <begin position="133"/>
        <end position="153"/>
    </location>
</feature>
<feature type="transmembrane region" description="Helical" evidence="6">
    <location>
        <begin position="364"/>
        <end position="383"/>
    </location>
</feature>